<dbReference type="EC" id="2.3.2.27" evidence="4"/>
<evidence type="ECO:0000256" key="11">
    <source>
        <dbReference type="ARBA" id="ARBA00022989"/>
    </source>
</evidence>
<dbReference type="Gene3D" id="3.30.40.10">
    <property type="entry name" value="Zinc/RING finger domain, C3HC4 (zinc finger)"/>
    <property type="match status" value="1"/>
</dbReference>
<keyword evidence="5" id="KW-0808">Transferase</keyword>
<comment type="catalytic activity">
    <reaction evidence="1">
        <text>S-ubiquitinyl-[E2 ubiquitin-conjugating enzyme]-L-cysteine + [acceptor protein]-L-lysine = [E2 ubiquitin-conjugating enzyme]-L-cysteine + N(6)-ubiquitinyl-[acceptor protein]-L-lysine.</text>
        <dbReference type="EC" id="2.3.2.27"/>
    </reaction>
</comment>
<evidence type="ECO:0000313" key="17">
    <source>
        <dbReference type="Proteomes" id="UP000827889"/>
    </source>
</evidence>
<evidence type="ECO:0000256" key="12">
    <source>
        <dbReference type="ARBA" id="ARBA00023136"/>
    </source>
</evidence>
<dbReference type="FunFam" id="3.30.40.10:FF:000187">
    <property type="entry name" value="E3 ubiquitin-protein ligase ATL6"/>
    <property type="match status" value="1"/>
</dbReference>
<dbReference type="InterPro" id="IPR013083">
    <property type="entry name" value="Znf_RING/FYVE/PHD"/>
</dbReference>
<evidence type="ECO:0000256" key="14">
    <source>
        <dbReference type="PROSITE-ProRule" id="PRU00175"/>
    </source>
</evidence>
<evidence type="ECO:0000256" key="7">
    <source>
        <dbReference type="ARBA" id="ARBA00022723"/>
    </source>
</evidence>
<dbReference type="SMART" id="SM00184">
    <property type="entry name" value="RING"/>
    <property type="match status" value="1"/>
</dbReference>
<evidence type="ECO:0000256" key="2">
    <source>
        <dbReference type="ARBA" id="ARBA00004167"/>
    </source>
</evidence>
<comment type="subcellular location">
    <subcellularLocation>
        <location evidence="2">Membrane</location>
        <topology evidence="2">Single-pass membrane protein</topology>
    </subcellularLocation>
</comment>
<organism evidence="17 18">
    <name type="scientific">Rhodamnia argentea</name>
    <dbReference type="NCBI Taxonomy" id="178133"/>
    <lineage>
        <taxon>Eukaryota</taxon>
        <taxon>Viridiplantae</taxon>
        <taxon>Streptophyta</taxon>
        <taxon>Embryophyta</taxon>
        <taxon>Tracheophyta</taxon>
        <taxon>Spermatophyta</taxon>
        <taxon>Magnoliopsida</taxon>
        <taxon>eudicotyledons</taxon>
        <taxon>Gunneridae</taxon>
        <taxon>Pentapetalae</taxon>
        <taxon>rosids</taxon>
        <taxon>malvids</taxon>
        <taxon>Myrtales</taxon>
        <taxon>Myrtaceae</taxon>
        <taxon>Myrtoideae</taxon>
        <taxon>Myrteae</taxon>
        <taxon>Australasian group</taxon>
        <taxon>Rhodamnia</taxon>
    </lineage>
</organism>
<name>A0A8B8R2X3_9MYRT</name>
<comment type="similarity">
    <text evidence="13">Belongs to the RING-type zinc finger family. ATL subfamily.</text>
</comment>
<keyword evidence="7" id="KW-0479">Metal-binding</keyword>
<evidence type="ECO:0000256" key="3">
    <source>
        <dbReference type="ARBA" id="ARBA00004906"/>
    </source>
</evidence>
<keyword evidence="17" id="KW-1185">Reference proteome</keyword>
<sequence length="175" mass="18884">MDNSTTSPGGFLAADNLGGFGYGVGISVGILLLITTITLASYYCTRTADPAPQQRNIVNVRRLRTRPDGAAEGDAVAVDVGLDEATIKSYPRLLYSEVKLRSPASTASCCSICLADYKGHHELRMIPDCGHLFHHACIDPWLRMHPTCPVCRTSPMPTPMSTPLAEVVPLASRRD</sequence>
<dbReference type="RefSeq" id="XP_030553811.1">
    <property type="nucleotide sequence ID" value="XM_030697951.2"/>
</dbReference>
<dbReference type="Proteomes" id="UP000827889">
    <property type="component" value="Chromosome 10"/>
</dbReference>
<reference evidence="18" key="1">
    <citation type="submission" date="2025-08" db="UniProtKB">
        <authorList>
            <consortium name="RefSeq"/>
        </authorList>
    </citation>
    <scope>IDENTIFICATION</scope>
    <source>
        <tissue evidence="18">Leaf</tissue>
    </source>
</reference>
<keyword evidence="6 15" id="KW-0812">Transmembrane</keyword>
<evidence type="ECO:0000256" key="1">
    <source>
        <dbReference type="ARBA" id="ARBA00000900"/>
    </source>
</evidence>
<evidence type="ECO:0000256" key="4">
    <source>
        <dbReference type="ARBA" id="ARBA00012483"/>
    </source>
</evidence>
<evidence type="ECO:0000256" key="13">
    <source>
        <dbReference type="ARBA" id="ARBA00024209"/>
    </source>
</evidence>
<evidence type="ECO:0000256" key="15">
    <source>
        <dbReference type="SAM" id="Phobius"/>
    </source>
</evidence>
<evidence type="ECO:0000256" key="10">
    <source>
        <dbReference type="ARBA" id="ARBA00022833"/>
    </source>
</evidence>
<evidence type="ECO:0000259" key="16">
    <source>
        <dbReference type="PROSITE" id="PS50089"/>
    </source>
</evidence>
<gene>
    <name evidence="18" type="primary">LOC115757639</name>
</gene>
<feature type="transmembrane region" description="Helical" evidence="15">
    <location>
        <begin position="20"/>
        <end position="45"/>
    </location>
</feature>
<dbReference type="GO" id="GO:0008270">
    <property type="term" value="F:zinc ion binding"/>
    <property type="evidence" value="ECO:0007669"/>
    <property type="project" value="UniProtKB-KW"/>
</dbReference>
<evidence type="ECO:0000313" key="18">
    <source>
        <dbReference type="RefSeq" id="XP_030553811.1"/>
    </source>
</evidence>
<dbReference type="GO" id="GO:0016020">
    <property type="term" value="C:membrane"/>
    <property type="evidence" value="ECO:0007669"/>
    <property type="project" value="UniProtKB-SubCell"/>
</dbReference>
<dbReference type="AlphaFoldDB" id="A0A8B8R2X3"/>
<dbReference type="SUPFAM" id="SSF57850">
    <property type="entry name" value="RING/U-box"/>
    <property type="match status" value="1"/>
</dbReference>
<keyword evidence="9" id="KW-0833">Ubl conjugation pathway</keyword>
<accession>A0A8B8R2X3</accession>
<dbReference type="PROSITE" id="PS50089">
    <property type="entry name" value="ZF_RING_2"/>
    <property type="match status" value="1"/>
</dbReference>
<dbReference type="PANTHER" id="PTHR46719">
    <property type="entry name" value="TRANSCRIPTION FACTOR C2H2 FAMILY-RELATED"/>
    <property type="match status" value="1"/>
</dbReference>
<dbReference type="PANTHER" id="PTHR46719:SF7">
    <property type="entry name" value="RING-H2 FINGER PROTEIN ATL71-RELATED"/>
    <property type="match status" value="1"/>
</dbReference>
<keyword evidence="10" id="KW-0862">Zinc</keyword>
<keyword evidence="12 15" id="KW-0472">Membrane</keyword>
<dbReference type="Pfam" id="PF13639">
    <property type="entry name" value="zf-RING_2"/>
    <property type="match status" value="1"/>
</dbReference>
<dbReference type="GeneID" id="115757639"/>
<keyword evidence="11 15" id="KW-1133">Transmembrane helix</keyword>
<dbReference type="CDD" id="cd16461">
    <property type="entry name" value="RING-H2_EL5-like"/>
    <property type="match status" value="1"/>
</dbReference>
<evidence type="ECO:0000256" key="6">
    <source>
        <dbReference type="ARBA" id="ARBA00022692"/>
    </source>
</evidence>
<dbReference type="InterPro" id="IPR001841">
    <property type="entry name" value="Znf_RING"/>
</dbReference>
<dbReference type="KEGG" id="rarg:115757639"/>
<dbReference type="GO" id="GO:0061630">
    <property type="term" value="F:ubiquitin protein ligase activity"/>
    <property type="evidence" value="ECO:0007669"/>
    <property type="project" value="UniProtKB-EC"/>
</dbReference>
<feature type="domain" description="RING-type" evidence="16">
    <location>
        <begin position="110"/>
        <end position="152"/>
    </location>
</feature>
<evidence type="ECO:0000256" key="5">
    <source>
        <dbReference type="ARBA" id="ARBA00022679"/>
    </source>
</evidence>
<dbReference type="OrthoDB" id="8062037at2759"/>
<evidence type="ECO:0000256" key="9">
    <source>
        <dbReference type="ARBA" id="ARBA00022786"/>
    </source>
</evidence>
<protein>
    <recommendedName>
        <fullName evidence="4">RING-type E3 ubiquitin transferase</fullName>
        <ecNumber evidence="4">2.3.2.27</ecNumber>
    </recommendedName>
</protein>
<comment type="pathway">
    <text evidence="3">Protein modification; protein ubiquitination.</text>
</comment>
<evidence type="ECO:0000256" key="8">
    <source>
        <dbReference type="ARBA" id="ARBA00022771"/>
    </source>
</evidence>
<dbReference type="InterPro" id="IPR045899">
    <property type="entry name" value="ATL71-like"/>
</dbReference>
<keyword evidence="8 14" id="KW-0863">Zinc-finger</keyword>
<proteinExistence type="inferred from homology"/>